<protein>
    <recommendedName>
        <fullName evidence="7 9">Phenylacetate-coenzyme A ligase</fullName>
        <ecNumber evidence="6 9">6.2.1.30</ecNumber>
    </recommendedName>
    <alternativeName>
        <fullName evidence="8 9">Phenylacetyl-CoA ligase</fullName>
    </alternativeName>
</protein>
<keyword evidence="2 9" id="KW-0436">Ligase</keyword>
<evidence type="ECO:0000313" key="14">
    <source>
        <dbReference type="Proteomes" id="UP000274097"/>
    </source>
</evidence>
<dbReference type="RefSeq" id="WP_120638119.1">
    <property type="nucleotide sequence ID" value="NZ_RAQU01000045.1"/>
</dbReference>
<evidence type="ECO:0000313" key="15">
    <source>
        <dbReference type="Proteomes" id="UP000278036"/>
    </source>
</evidence>
<dbReference type="InterPro" id="IPR049623">
    <property type="entry name" value="PA_CoA_lig_proteobact_actino"/>
</dbReference>
<dbReference type="AlphaFoldDB" id="A0A3A9JKY4"/>
<dbReference type="Proteomes" id="UP000278036">
    <property type="component" value="Unassembled WGS sequence"/>
</dbReference>
<dbReference type="OrthoDB" id="580775at2"/>
<dbReference type="GO" id="GO:0010124">
    <property type="term" value="P:phenylacetate catabolic process"/>
    <property type="evidence" value="ECO:0007669"/>
    <property type="project" value="UniProtKB-UniRule"/>
</dbReference>
<dbReference type="InterPro" id="IPR051414">
    <property type="entry name" value="Adenylate-forming_Reductase"/>
</dbReference>
<feature type="domain" description="AMP-dependent ligase C-terminal" evidence="11">
    <location>
        <begin position="341"/>
        <end position="435"/>
    </location>
</feature>
<comment type="caution">
    <text evidence="12">The sequence shown here is derived from an EMBL/GenBank/DDBJ whole genome shotgun (WGS) entry which is preliminary data.</text>
</comment>
<comment type="function">
    <text evidence="9">Catalyzes the activation of phenylacetic acid (PA) to phenylacetyl-CoA (PA-CoA).</text>
</comment>
<gene>
    <name evidence="12" type="primary">paaF</name>
    <name evidence="12" type="ORF">D6Z83_09700</name>
    <name evidence="13" type="ORF">EBE87_11855</name>
</gene>
<evidence type="ECO:0000313" key="13">
    <source>
        <dbReference type="EMBL" id="RMI24830.1"/>
    </source>
</evidence>
<dbReference type="UniPathway" id="UPA00930"/>
<dbReference type="SUPFAM" id="SSF56801">
    <property type="entry name" value="Acetyl-CoA synthetase-like"/>
    <property type="match status" value="1"/>
</dbReference>
<organism evidence="12 15">
    <name type="scientific">Teichococcus wenyumeiae</name>
    <dbReference type="NCBI Taxonomy" id="2478470"/>
    <lineage>
        <taxon>Bacteria</taxon>
        <taxon>Pseudomonadati</taxon>
        <taxon>Pseudomonadota</taxon>
        <taxon>Alphaproteobacteria</taxon>
        <taxon>Acetobacterales</taxon>
        <taxon>Roseomonadaceae</taxon>
        <taxon>Roseomonas</taxon>
    </lineage>
</organism>
<dbReference type="InParanoid" id="A0A3A9JKY4"/>
<accession>A0A3A9JKY4</accession>
<evidence type="ECO:0000256" key="6">
    <source>
        <dbReference type="ARBA" id="ARBA00066629"/>
    </source>
</evidence>
<dbReference type="Gene3D" id="3.40.50.12780">
    <property type="entry name" value="N-terminal domain of ligase-like"/>
    <property type="match status" value="1"/>
</dbReference>
<dbReference type="FunFam" id="3.40.50.12780:FF:000016">
    <property type="entry name" value="Phenylacetate-coenzyme A ligase"/>
    <property type="match status" value="1"/>
</dbReference>
<evidence type="ECO:0000256" key="7">
    <source>
        <dbReference type="ARBA" id="ARBA00068695"/>
    </source>
</evidence>
<dbReference type="PANTHER" id="PTHR43439:SF1">
    <property type="entry name" value="PHENYLACETATE-COENZYME A LIGASE"/>
    <property type="match status" value="1"/>
</dbReference>
<evidence type="ECO:0000256" key="3">
    <source>
        <dbReference type="ARBA" id="ARBA00022741"/>
    </source>
</evidence>
<proteinExistence type="inferred from homology"/>
<comment type="subunit">
    <text evidence="1">Monomer.</text>
</comment>
<dbReference type="FunCoup" id="A0A3A9JKY4">
    <property type="interactions" value="43"/>
</dbReference>
<dbReference type="InterPro" id="IPR042099">
    <property type="entry name" value="ANL_N_sf"/>
</dbReference>
<dbReference type="Proteomes" id="UP000274097">
    <property type="component" value="Unassembled WGS sequence"/>
</dbReference>
<dbReference type="InterPro" id="IPR000873">
    <property type="entry name" value="AMP-dep_synth/lig_dom"/>
</dbReference>
<evidence type="ECO:0000313" key="12">
    <source>
        <dbReference type="EMBL" id="RKK04384.1"/>
    </source>
</evidence>
<dbReference type="EMBL" id="RFLX01000007">
    <property type="protein sequence ID" value="RMI24830.1"/>
    <property type="molecule type" value="Genomic_DNA"/>
</dbReference>
<evidence type="ECO:0000256" key="2">
    <source>
        <dbReference type="ARBA" id="ARBA00022598"/>
    </source>
</evidence>
<comment type="catalytic activity">
    <reaction evidence="9">
        <text>2-phenylacetate + ATP + CoA = phenylacetyl-CoA + AMP + diphosphate</text>
        <dbReference type="Rhea" id="RHEA:20956"/>
        <dbReference type="ChEBI" id="CHEBI:18401"/>
        <dbReference type="ChEBI" id="CHEBI:30616"/>
        <dbReference type="ChEBI" id="CHEBI:33019"/>
        <dbReference type="ChEBI" id="CHEBI:57287"/>
        <dbReference type="ChEBI" id="CHEBI:57390"/>
        <dbReference type="ChEBI" id="CHEBI:456215"/>
        <dbReference type="EC" id="6.2.1.30"/>
    </reaction>
</comment>
<dbReference type="PIRSF" id="PIRSF006444">
    <property type="entry name" value="PaaK"/>
    <property type="match status" value="1"/>
</dbReference>
<evidence type="ECO:0000256" key="9">
    <source>
        <dbReference type="PIRNR" id="PIRNR006444"/>
    </source>
</evidence>
<dbReference type="EC" id="6.2.1.30" evidence="6 9"/>
<dbReference type="GO" id="GO:0047475">
    <property type="term" value="F:phenylacetate-CoA ligase activity"/>
    <property type="evidence" value="ECO:0007669"/>
    <property type="project" value="UniProtKB-EC"/>
</dbReference>
<keyword evidence="14" id="KW-1185">Reference proteome</keyword>
<comment type="pathway">
    <text evidence="4 9">Aromatic compound metabolism; phenylacetate degradation.</text>
</comment>
<dbReference type="CDD" id="cd05913">
    <property type="entry name" value="PaaK"/>
    <property type="match status" value="1"/>
</dbReference>
<dbReference type="Pfam" id="PF14535">
    <property type="entry name" value="AMP-binding_C_2"/>
    <property type="match status" value="1"/>
</dbReference>
<reference evidence="12 15" key="1">
    <citation type="submission" date="2018-09" db="EMBL/GenBank/DDBJ databases">
        <title>Roseomonas sp. nov., isolated from feces of Tibetan antelopes in the Qinghai-Tibet plateau, China.</title>
        <authorList>
            <person name="Tian Z."/>
        </authorList>
    </citation>
    <scope>NUCLEOTIDE SEQUENCE [LARGE SCALE GENOMIC DNA]</scope>
    <source>
        <strain evidence="13 14">Z23</strain>
        <strain evidence="12 15">Z24</strain>
    </source>
</reference>
<dbReference type="InterPro" id="IPR011880">
    <property type="entry name" value="PA_CoA_ligase"/>
</dbReference>
<dbReference type="NCBIfam" id="TIGR02155">
    <property type="entry name" value="PA_CoA_ligase"/>
    <property type="match status" value="1"/>
</dbReference>
<dbReference type="Gene3D" id="3.30.300.30">
    <property type="match status" value="1"/>
</dbReference>
<comment type="similarity">
    <text evidence="5 9">Belongs to the phenylacetyl-CoA ligase family.</text>
</comment>
<evidence type="ECO:0000256" key="8">
    <source>
        <dbReference type="ARBA" id="ARBA00075111"/>
    </source>
</evidence>
<dbReference type="GO" id="GO:0000166">
    <property type="term" value="F:nucleotide binding"/>
    <property type="evidence" value="ECO:0007669"/>
    <property type="project" value="UniProtKB-KW"/>
</dbReference>
<evidence type="ECO:0000259" key="10">
    <source>
        <dbReference type="Pfam" id="PF00501"/>
    </source>
</evidence>
<name>A0A3A9JKY4_9PROT</name>
<evidence type="ECO:0000259" key="11">
    <source>
        <dbReference type="Pfam" id="PF14535"/>
    </source>
</evidence>
<dbReference type="EMBL" id="RAQU01000045">
    <property type="protein sequence ID" value="RKK04384.1"/>
    <property type="molecule type" value="Genomic_DNA"/>
</dbReference>
<dbReference type="InterPro" id="IPR045851">
    <property type="entry name" value="AMP-bd_C_sf"/>
</dbReference>
<dbReference type="Pfam" id="PF00501">
    <property type="entry name" value="AMP-binding"/>
    <property type="match status" value="1"/>
</dbReference>
<dbReference type="PANTHER" id="PTHR43439">
    <property type="entry name" value="PHENYLACETATE-COENZYME A LIGASE"/>
    <property type="match status" value="1"/>
</dbReference>
<feature type="domain" description="AMP-dependent synthetase/ligase" evidence="10">
    <location>
        <begin position="88"/>
        <end position="293"/>
    </location>
</feature>
<sequence>MSATTLEQSSVLHAVERASREEIRALQRERMAKVLRHAYDNVPHYRRSFDAAGVGPDDFKDLPDIAKFPFTVKTDLRDNYPFGLLAVPQEKIARIHGSSGTTGKPIVVGYTQGDIDNWADLVARSIYAAGGRPGMKVHVAYGYGLFTGGLGAHYGAERLGCTVIPMSGGMTERQVQLINDFKPEIIMVTPSYMLALMDEFRRQGLDPRQSSLKIGIFGAEPWTNAMRQEIEQAFDMQAVDIYGLSEVMGPGVAQECVETKDGLHIWEDHFYAEVIDPNTGEVLPDGEMGELVFTTLTKEGQPVIRYRTRDLTRLLPGTARPGMRRMEKVTGRSDDMIILRGVNVFPSQIEEALLAQDWCSGHFQIRLTREGRMDCMTIHAECRAGLWDGEGLKQEARALIEQIKNTIGISTKVVIEQPGGVERSVGKMRRVIDRRDQG</sequence>
<evidence type="ECO:0000256" key="5">
    <source>
        <dbReference type="ARBA" id="ARBA00061566"/>
    </source>
</evidence>
<keyword evidence="3 9" id="KW-0547">Nucleotide-binding</keyword>
<dbReference type="InterPro" id="IPR028154">
    <property type="entry name" value="AMP-dep_Lig_C"/>
</dbReference>
<evidence type="ECO:0000256" key="4">
    <source>
        <dbReference type="ARBA" id="ARBA00060591"/>
    </source>
</evidence>
<evidence type="ECO:0000256" key="1">
    <source>
        <dbReference type="ARBA" id="ARBA00011245"/>
    </source>
</evidence>